<comment type="caution">
    <text evidence="2">The sequence shown here is derived from an EMBL/GenBank/DDBJ whole genome shotgun (WGS) entry which is preliminary data.</text>
</comment>
<proteinExistence type="predicted"/>
<evidence type="ECO:0000313" key="2">
    <source>
        <dbReference type="EMBL" id="MPC96910.1"/>
    </source>
</evidence>
<reference evidence="2 3" key="1">
    <citation type="submission" date="2019-05" db="EMBL/GenBank/DDBJ databases">
        <title>Another draft genome of Portunus trituberculatus and its Hox gene families provides insights of decapod evolution.</title>
        <authorList>
            <person name="Jeong J.-H."/>
            <person name="Song I."/>
            <person name="Kim S."/>
            <person name="Choi T."/>
            <person name="Kim D."/>
            <person name="Ryu S."/>
            <person name="Kim W."/>
        </authorList>
    </citation>
    <scope>NUCLEOTIDE SEQUENCE [LARGE SCALE GENOMIC DNA]</scope>
    <source>
        <tissue evidence="2">Muscle</tissue>
    </source>
</reference>
<evidence type="ECO:0000256" key="1">
    <source>
        <dbReference type="SAM" id="MobiDB-lite"/>
    </source>
</evidence>
<feature type="compositionally biased region" description="Acidic residues" evidence="1">
    <location>
        <begin position="35"/>
        <end position="46"/>
    </location>
</feature>
<dbReference type="Proteomes" id="UP000324222">
    <property type="component" value="Unassembled WGS sequence"/>
</dbReference>
<protein>
    <submittedName>
        <fullName evidence="2">Uncharacterized protein</fullName>
    </submittedName>
</protein>
<feature type="compositionally biased region" description="Basic and acidic residues" evidence="1">
    <location>
        <begin position="47"/>
        <end position="61"/>
    </location>
</feature>
<accession>A0A5B7JJG5</accession>
<evidence type="ECO:0000313" key="3">
    <source>
        <dbReference type="Proteomes" id="UP000324222"/>
    </source>
</evidence>
<organism evidence="2 3">
    <name type="scientific">Portunus trituberculatus</name>
    <name type="common">Swimming crab</name>
    <name type="synonym">Neptunus trituberculatus</name>
    <dbReference type="NCBI Taxonomy" id="210409"/>
    <lineage>
        <taxon>Eukaryota</taxon>
        <taxon>Metazoa</taxon>
        <taxon>Ecdysozoa</taxon>
        <taxon>Arthropoda</taxon>
        <taxon>Crustacea</taxon>
        <taxon>Multicrustacea</taxon>
        <taxon>Malacostraca</taxon>
        <taxon>Eumalacostraca</taxon>
        <taxon>Eucarida</taxon>
        <taxon>Decapoda</taxon>
        <taxon>Pleocyemata</taxon>
        <taxon>Brachyura</taxon>
        <taxon>Eubrachyura</taxon>
        <taxon>Portunoidea</taxon>
        <taxon>Portunidae</taxon>
        <taxon>Portuninae</taxon>
        <taxon>Portunus</taxon>
    </lineage>
</organism>
<sequence length="61" mass="7164">MMSLRRKFLRVWGVKDTNPRLVLCTSAFFTSFGASEDEDEEEEEEEERQRVVKEGGEHTLK</sequence>
<dbReference type="EMBL" id="VSRR010107843">
    <property type="protein sequence ID" value="MPC96910.1"/>
    <property type="molecule type" value="Genomic_DNA"/>
</dbReference>
<gene>
    <name evidence="2" type="ORF">E2C01_092191</name>
</gene>
<keyword evidence="3" id="KW-1185">Reference proteome</keyword>
<name>A0A5B7JJG5_PORTR</name>
<dbReference type="AlphaFoldDB" id="A0A5B7JJG5"/>
<feature type="region of interest" description="Disordered" evidence="1">
    <location>
        <begin position="33"/>
        <end position="61"/>
    </location>
</feature>